<comment type="caution">
    <text evidence="2">The sequence shown here is derived from an EMBL/GenBank/DDBJ whole genome shotgun (WGS) entry which is preliminary data.</text>
</comment>
<dbReference type="InterPro" id="IPR012437">
    <property type="entry name" value="DUF1638"/>
</dbReference>
<evidence type="ECO:0000259" key="1">
    <source>
        <dbReference type="Pfam" id="PF07796"/>
    </source>
</evidence>
<feature type="non-terminal residue" evidence="2">
    <location>
        <position position="1"/>
    </location>
</feature>
<sequence>RQAGIHRQLLTVAIQDGAAVGGVGEEVDQGAVVQLGEDEGGAPLQVPLIPALRRLPGRSRDRYLLPHQDDPLRLVDVAEEGGVDGDANRYLCVFLHYVGSELVVDAGDCGLISDVVVALHELLFADRRSRFGGDELVHLAVLLLLPEVEEALRGFQGCLGGLRLRLWRGSPSFGAAGRDNPMSVMGILTCEILELELAHLLASDIEVNRISVVETERSARLVERLELLQISNLNLISKMDGFRPDPDARLEVLVKVLEIGLHNFKKKIQEALVAAARQMSPHVGVLLLGYGLCGNALEDPDALFADTGVPIFIPMDEDHPVDDCIGLLIGGRDQYYGELCNVAGTFFMIPGWAYHWKGMFSAEYGNMSVKMAKSLFAHYERTLLISTGVMPEAEMKKIQMNSVKCSVFELSPGKEQQKF</sequence>
<evidence type="ECO:0000313" key="2">
    <source>
        <dbReference type="EMBL" id="KKL22853.1"/>
    </source>
</evidence>
<dbReference type="AlphaFoldDB" id="A0A0F9EFT5"/>
<dbReference type="EMBL" id="LAZR01037187">
    <property type="protein sequence ID" value="KKL22853.1"/>
    <property type="molecule type" value="Genomic_DNA"/>
</dbReference>
<dbReference type="Pfam" id="PF07796">
    <property type="entry name" value="DUF1638"/>
    <property type="match status" value="1"/>
</dbReference>
<feature type="domain" description="DUF1638" evidence="1">
    <location>
        <begin position="257"/>
        <end position="397"/>
    </location>
</feature>
<proteinExistence type="predicted"/>
<reference evidence="2" key="1">
    <citation type="journal article" date="2015" name="Nature">
        <title>Complex archaea that bridge the gap between prokaryotes and eukaryotes.</title>
        <authorList>
            <person name="Spang A."/>
            <person name="Saw J.H."/>
            <person name="Jorgensen S.L."/>
            <person name="Zaremba-Niedzwiedzka K."/>
            <person name="Martijn J."/>
            <person name="Lind A.E."/>
            <person name="van Eijk R."/>
            <person name="Schleper C."/>
            <person name="Guy L."/>
            <person name="Ettema T.J."/>
        </authorList>
    </citation>
    <scope>NUCLEOTIDE SEQUENCE</scope>
</reference>
<protein>
    <recommendedName>
        <fullName evidence="1">DUF1638 domain-containing protein</fullName>
    </recommendedName>
</protein>
<name>A0A0F9EFT5_9ZZZZ</name>
<gene>
    <name evidence="2" type="ORF">LCGC14_2431240</name>
</gene>
<organism evidence="2">
    <name type="scientific">marine sediment metagenome</name>
    <dbReference type="NCBI Taxonomy" id="412755"/>
    <lineage>
        <taxon>unclassified sequences</taxon>
        <taxon>metagenomes</taxon>
        <taxon>ecological metagenomes</taxon>
    </lineage>
</organism>
<accession>A0A0F9EFT5</accession>